<dbReference type="PANTHER" id="PTHR43240:SF5">
    <property type="entry name" value="1,4-DIHYDROXY-2-NAPHTHOYL-COA THIOESTERASE 1"/>
    <property type="match status" value="1"/>
</dbReference>
<comment type="similarity">
    <text evidence="1">Belongs to the thioesterase PaaI family.</text>
</comment>
<protein>
    <submittedName>
        <fullName evidence="4">Esterase</fullName>
    </submittedName>
</protein>
<dbReference type="Pfam" id="PF03061">
    <property type="entry name" value="4HBT"/>
    <property type="match status" value="1"/>
</dbReference>
<dbReference type="EMBL" id="BOSE01000008">
    <property type="protein sequence ID" value="GIP18415.1"/>
    <property type="molecule type" value="Genomic_DNA"/>
</dbReference>
<dbReference type="InterPro" id="IPR029069">
    <property type="entry name" value="HotDog_dom_sf"/>
</dbReference>
<evidence type="ECO:0000313" key="5">
    <source>
        <dbReference type="Proteomes" id="UP000683139"/>
    </source>
</evidence>
<dbReference type="GO" id="GO:0005829">
    <property type="term" value="C:cytosol"/>
    <property type="evidence" value="ECO:0007669"/>
    <property type="project" value="TreeGrafter"/>
</dbReference>
<dbReference type="AlphaFoldDB" id="A0A919YS29"/>
<dbReference type="NCBIfam" id="TIGR00369">
    <property type="entry name" value="unchar_dom_1"/>
    <property type="match status" value="1"/>
</dbReference>
<feature type="domain" description="Thioesterase" evidence="3">
    <location>
        <begin position="42"/>
        <end position="120"/>
    </location>
</feature>
<accession>A0A919YS29</accession>
<proteinExistence type="inferred from homology"/>
<reference evidence="4" key="1">
    <citation type="submission" date="2021-03" db="EMBL/GenBank/DDBJ databases">
        <title>Antimicrobial resistance genes in bacteria isolated from Japanese honey, and their potential for conferring macrolide and lincosamide resistance in the American foulbrood pathogen Paenibacillus larvae.</title>
        <authorList>
            <person name="Okamoto M."/>
            <person name="Kumagai M."/>
            <person name="Kanamori H."/>
            <person name="Takamatsu D."/>
        </authorList>
    </citation>
    <scope>NUCLEOTIDE SEQUENCE</scope>
    <source>
        <strain evidence="4">J40TS1</strain>
    </source>
</reference>
<dbReference type="Proteomes" id="UP000683139">
    <property type="component" value="Unassembled WGS sequence"/>
</dbReference>
<name>A0A919YS29_9BACL</name>
<dbReference type="PANTHER" id="PTHR43240">
    <property type="entry name" value="1,4-DIHYDROXY-2-NAPHTHOYL-COA THIOESTERASE 1"/>
    <property type="match status" value="1"/>
</dbReference>
<organism evidence="4 5">
    <name type="scientific">Paenibacillus montaniterrae</name>
    <dbReference type="NCBI Taxonomy" id="429341"/>
    <lineage>
        <taxon>Bacteria</taxon>
        <taxon>Bacillati</taxon>
        <taxon>Bacillota</taxon>
        <taxon>Bacilli</taxon>
        <taxon>Bacillales</taxon>
        <taxon>Paenibacillaceae</taxon>
        <taxon>Paenibacillus</taxon>
    </lineage>
</organism>
<evidence type="ECO:0000259" key="3">
    <source>
        <dbReference type="Pfam" id="PF03061"/>
    </source>
</evidence>
<evidence type="ECO:0000313" key="4">
    <source>
        <dbReference type="EMBL" id="GIP18415.1"/>
    </source>
</evidence>
<keyword evidence="5" id="KW-1185">Reference proteome</keyword>
<dbReference type="SUPFAM" id="SSF54637">
    <property type="entry name" value="Thioesterase/thiol ester dehydrase-isomerase"/>
    <property type="match status" value="1"/>
</dbReference>
<dbReference type="CDD" id="cd03443">
    <property type="entry name" value="PaaI_thioesterase"/>
    <property type="match status" value="1"/>
</dbReference>
<evidence type="ECO:0000256" key="1">
    <source>
        <dbReference type="ARBA" id="ARBA00008324"/>
    </source>
</evidence>
<comment type="caution">
    <text evidence="4">The sequence shown here is derived from an EMBL/GenBank/DDBJ whole genome shotgun (WGS) entry which is preliminary data.</text>
</comment>
<keyword evidence="2" id="KW-0378">Hydrolase</keyword>
<sequence length="135" mass="14937">MLMEMMDIKGTIIEALGIETLLLTPEKVICTMPVNERTKQPFGYLHGGASVVLAETVASIGAWACIDQEREVAMGMEINANHLRSVSQGIVTATGMPLHRGRRSMVWEIKLTDEQDRLICISRCTVAISPKRPEQ</sequence>
<dbReference type="GO" id="GO:0061522">
    <property type="term" value="F:1,4-dihydroxy-2-naphthoyl-CoA thioesterase activity"/>
    <property type="evidence" value="ECO:0007669"/>
    <property type="project" value="TreeGrafter"/>
</dbReference>
<evidence type="ECO:0000256" key="2">
    <source>
        <dbReference type="ARBA" id="ARBA00022801"/>
    </source>
</evidence>
<gene>
    <name evidence="4" type="ORF">J40TS1_40570</name>
</gene>
<dbReference type="Gene3D" id="3.10.129.10">
    <property type="entry name" value="Hotdog Thioesterase"/>
    <property type="match status" value="1"/>
</dbReference>
<dbReference type="InterPro" id="IPR003736">
    <property type="entry name" value="PAAI_dom"/>
</dbReference>
<dbReference type="InterPro" id="IPR006683">
    <property type="entry name" value="Thioestr_dom"/>
</dbReference>